<organism evidence="2 3">
    <name type="scientific">Intestinimonas butyriciproducens</name>
    <dbReference type="NCBI Taxonomy" id="1297617"/>
    <lineage>
        <taxon>Bacteria</taxon>
        <taxon>Bacillati</taxon>
        <taxon>Bacillota</taxon>
        <taxon>Clostridia</taxon>
        <taxon>Eubacteriales</taxon>
        <taxon>Intestinimonas</taxon>
    </lineage>
</organism>
<keyword evidence="1" id="KW-0812">Transmembrane</keyword>
<dbReference type="AlphaFoldDB" id="A0A2U1CBW7"/>
<dbReference type="Pfam" id="PF19478">
    <property type="entry name" value="TrbL_2"/>
    <property type="match status" value="1"/>
</dbReference>
<feature type="transmembrane region" description="Helical" evidence="1">
    <location>
        <begin position="43"/>
        <end position="72"/>
    </location>
</feature>
<dbReference type="Proteomes" id="UP000245778">
    <property type="component" value="Unassembled WGS sequence"/>
</dbReference>
<evidence type="ECO:0000256" key="1">
    <source>
        <dbReference type="SAM" id="Phobius"/>
    </source>
</evidence>
<gene>
    <name evidence="2" type="ORF">C7373_10412</name>
</gene>
<proteinExistence type="predicted"/>
<feature type="transmembrane region" description="Helical" evidence="1">
    <location>
        <begin position="167"/>
        <end position="188"/>
    </location>
</feature>
<feature type="transmembrane region" description="Helical" evidence="1">
    <location>
        <begin position="12"/>
        <end position="31"/>
    </location>
</feature>
<evidence type="ECO:0000313" key="2">
    <source>
        <dbReference type="EMBL" id="PVY58419.1"/>
    </source>
</evidence>
<name>A0A2U1CBW7_9FIRM</name>
<sequence length="236" mass="25190">MVDINDGLKAVGYGLLVLFFAVGIFSATANFRELQRPENALKFFIRFVAAKTAVSYCMDLMTAIFTVCGGIVQSVMGHVGGMAGASVTLPEEIVTAIEEVGFLQSIPLWLVSLLGSLFITVMSFLLIMTVYGRFFKIYLYTALAPIPLSTFAAETTAGTGKAFVKGYIGMCMEGAVIVLACLIFSAFSESGGPTVDAGADVVTMAWDYIASTIFNMLILVGLVKGADRVVKEMFGL</sequence>
<reference evidence="2 3" key="1">
    <citation type="submission" date="2018-04" db="EMBL/GenBank/DDBJ databases">
        <title>Genomic Encyclopedia of Type Strains, Phase IV (KMG-IV): sequencing the most valuable type-strain genomes for metagenomic binning, comparative biology and taxonomic classification.</title>
        <authorList>
            <person name="Goeker M."/>
        </authorList>
    </citation>
    <scope>NUCLEOTIDE SEQUENCE [LARGE SCALE GENOMIC DNA]</scope>
    <source>
        <strain evidence="2 3">DSM 26588</strain>
    </source>
</reference>
<keyword evidence="1" id="KW-1133">Transmembrane helix</keyword>
<protein>
    <recommendedName>
        <fullName evidence="4">TrbL/VirB6 plasmid conjugal transfer protein</fullName>
    </recommendedName>
</protein>
<evidence type="ECO:0008006" key="4">
    <source>
        <dbReference type="Google" id="ProtNLM"/>
    </source>
</evidence>
<feature type="transmembrane region" description="Helical" evidence="1">
    <location>
        <begin position="108"/>
        <end position="131"/>
    </location>
</feature>
<keyword evidence="1" id="KW-0472">Membrane</keyword>
<comment type="caution">
    <text evidence="2">The sequence shown here is derived from an EMBL/GenBank/DDBJ whole genome shotgun (WGS) entry which is preliminary data.</text>
</comment>
<evidence type="ECO:0000313" key="3">
    <source>
        <dbReference type="Proteomes" id="UP000245778"/>
    </source>
</evidence>
<feature type="transmembrane region" description="Helical" evidence="1">
    <location>
        <begin position="208"/>
        <end position="226"/>
    </location>
</feature>
<dbReference type="InterPro" id="IPR045798">
    <property type="entry name" value="TrbL_Firmicutes"/>
</dbReference>
<accession>A0A2U1CBW7</accession>
<dbReference type="EMBL" id="QEKK01000004">
    <property type="protein sequence ID" value="PVY58419.1"/>
    <property type="molecule type" value="Genomic_DNA"/>
</dbReference>